<dbReference type="CDD" id="cd06186">
    <property type="entry name" value="NOX_Duox_like_FAD_NADP"/>
    <property type="match status" value="1"/>
</dbReference>
<evidence type="ECO:0000256" key="1">
    <source>
        <dbReference type="ARBA" id="ARBA00023002"/>
    </source>
</evidence>
<feature type="region of interest" description="Disordered" evidence="2">
    <location>
        <begin position="17"/>
        <end position="47"/>
    </location>
</feature>
<accession>A0AAQ5WYC5</accession>
<keyword evidence="3" id="KW-1133">Transmembrane helix</keyword>
<dbReference type="GeneTree" id="ENSGT00940000160501"/>
<dbReference type="PANTHER" id="PTHR11972">
    <property type="entry name" value="NADPH OXIDASE"/>
    <property type="match status" value="1"/>
</dbReference>
<evidence type="ECO:0000313" key="5">
    <source>
        <dbReference type="Ensembl" id="ENSAOCP00000033139.1"/>
    </source>
</evidence>
<dbReference type="PANTHER" id="PTHR11972:SF206">
    <property type="entry name" value="NADPH OXIDASE 4"/>
    <property type="match status" value="1"/>
</dbReference>
<dbReference type="Gene3D" id="3.40.50.80">
    <property type="entry name" value="Nucleotide-binding domain of ferredoxin-NADP reductase (FNR) module"/>
    <property type="match status" value="1"/>
</dbReference>
<dbReference type="GO" id="GO:0042554">
    <property type="term" value="P:superoxide anion generation"/>
    <property type="evidence" value="ECO:0007669"/>
    <property type="project" value="TreeGrafter"/>
</dbReference>
<feature type="transmembrane region" description="Helical" evidence="3">
    <location>
        <begin position="254"/>
        <end position="274"/>
    </location>
</feature>
<reference evidence="5" key="2">
    <citation type="submission" date="2025-08" db="UniProtKB">
        <authorList>
            <consortium name="Ensembl"/>
        </authorList>
    </citation>
    <scope>IDENTIFICATION</scope>
</reference>
<sequence>MSRQAEMSLRVKCGGMKSGNGLRADRSGVTGDGADTGRSAGRHTEGGRAAGRTALLALGRTEALLESSGSCGAPEGTMVVSVRSWVANEGGKHLVLMLWLGGNTWLFMNTFLLYSTGQQYHYLYKMLGLGLCISRASASVLNLNCSLVLLPMCRSLLTFVRGTHAVSSRKTRRLLDKSKTFHVACGVAICVFSVVHVSAHLVNVVNFSVSYSDDFPALNLARYRGEVRHKHIHFCKSQTCCHFVFSFRVSNYEIFWYTHNLFIIFYIILMVHMVGGALKYQTNIEAHPPGCLRANQSSTEQQGEDLEQREDEEGRCREDAHFQPHYPQTWLWVSGPLCLYCVERFYRYIRSSDPVTIVTVVRHPCDVIELRMLKKNFKARPGQYIVLNCPGVSSFENHPFTLTTCPTENKETFGIHLRVVGDWTERFTQLLLPPPKIDLEVLPMFQQRIYPNDGWTGFRLQRLYFVWVCRELQSFYWFAELLCALHHKLWQENRPDYFNLKLYISQTDGLQSMSEEKYRPLSSRLLVGRPKWKLLLDEIGKSNKHKRVGVFCCGPKGISRTLHRLCNSARSSGTTFEFNKESFC</sequence>
<dbReference type="InterPro" id="IPR013121">
    <property type="entry name" value="Fe_red_NAD-bd_6"/>
</dbReference>
<dbReference type="InterPro" id="IPR050369">
    <property type="entry name" value="RBOH/FRE"/>
</dbReference>
<dbReference type="Pfam" id="PF08030">
    <property type="entry name" value="NAD_binding_6"/>
    <property type="match status" value="1"/>
</dbReference>
<keyword evidence="3" id="KW-0812">Transmembrane</keyword>
<organism evidence="5 6">
    <name type="scientific">Amphiprion ocellaris</name>
    <name type="common">Clown anemonefish</name>
    <dbReference type="NCBI Taxonomy" id="80972"/>
    <lineage>
        <taxon>Eukaryota</taxon>
        <taxon>Metazoa</taxon>
        <taxon>Chordata</taxon>
        <taxon>Craniata</taxon>
        <taxon>Vertebrata</taxon>
        <taxon>Euteleostomi</taxon>
        <taxon>Actinopterygii</taxon>
        <taxon>Neopterygii</taxon>
        <taxon>Teleostei</taxon>
        <taxon>Neoteleostei</taxon>
        <taxon>Acanthomorphata</taxon>
        <taxon>Ovalentaria</taxon>
        <taxon>Pomacentridae</taxon>
        <taxon>Amphiprion</taxon>
    </lineage>
</organism>
<dbReference type="Pfam" id="PF08022">
    <property type="entry name" value="FAD_binding_8"/>
    <property type="match status" value="1"/>
</dbReference>
<feature type="domain" description="FAD-binding FR-type" evidence="4">
    <location>
        <begin position="350"/>
        <end position="451"/>
    </location>
</feature>
<keyword evidence="6" id="KW-1185">Reference proteome</keyword>
<dbReference type="InterPro" id="IPR017938">
    <property type="entry name" value="Riboflavin_synthase-like_b-brl"/>
</dbReference>
<dbReference type="Gene3D" id="2.40.30.10">
    <property type="entry name" value="Translation factors"/>
    <property type="match status" value="1"/>
</dbReference>
<dbReference type="SUPFAM" id="SSF63380">
    <property type="entry name" value="Riboflavin synthase domain-like"/>
    <property type="match status" value="1"/>
</dbReference>
<evidence type="ECO:0000256" key="2">
    <source>
        <dbReference type="SAM" id="MobiDB-lite"/>
    </source>
</evidence>
<keyword evidence="1" id="KW-0560">Oxidoreductase</keyword>
<dbReference type="GO" id="GO:0016175">
    <property type="term" value="F:superoxide-generating NAD(P)H oxidase activity"/>
    <property type="evidence" value="ECO:0007669"/>
    <property type="project" value="TreeGrafter"/>
</dbReference>
<name>A0AAQ5WYC5_AMPOC</name>
<dbReference type="AlphaFoldDB" id="A0AAQ5WYC5"/>
<dbReference type="GO" id="GO:0006952">
    <property type="term" value="P:defense response"/>
    <property type="evidence" value="ECO:0007669"/>
    <property type="project" value="TreeGrafter"/>
</dbReference>
<feature type="transmembrane region" description="Helical" evidence="3">
    <location>
        <begin position="181"/>
        <end position="202"/>
    </location>
</feature>
<keyword evidence="3" id="KW-0472">Membrane</keyword>
<feature type="transmembrane region" description="Helical" evidence="3">
    <location>
        <begin position="94"/>
        <end position="116"/>
    </location>
</feature>
<dbReference type="PROSITE" id="PS51384">
    <property type="entry name" value="FAD_FR"/>
    <property type="match status" value="1"/>
</dbReference>
<dbReference type="InterPro" id="IPR017927">
    <property type="entry name" value="FAD-bd_FR_type"/>
</dbReference>
<dbReference type="GO" id="GO:0043020">
    <property type="term" value="C:NADPH oxidase complex"/>
    <property type="evidence" value="ECO:0007669"/>
    <property type="project" value="TreeGrafter"/>
</dbReference>
<reference evidence="5 6" key="1">
    <citation type="submission" date="2022-01" db="EMBL/GenBank/DDBJ databases">
        <title>A chromosome-scale genome assembly of the false clownfish, Amphiprion ocellaris.</title>
        <authorList>
            <person name="Ryu T."/>
        </authorList>
    </citation>
    <scope>NUCLEOTIDE SEQUENCE [LARGE SCALE GENOMIC DNA]</scope>
</reference>
<dbReference type="FunFam" id="2.40.30.10:FF:000183">
    <property type="entry name" value="NADPH oxidase 4"/>
    <property type="match status" value="1"/>
</dbReference>
<evidence type="ECO:0000313" key="6">
    <source>
        <dbReference type="Proteomes" id="UP001501940"/>
    </source>
</evidence>
<evidence type="ECO:0000259" key="4">
    <source>
        <dbReference type="PROSITE" id="PS51384"/>
    </source>
</evidence>
<dbReference type="InterPro" id="IPR013112">
    <property type="entry name" value="FAD-bd_8"/>
</dbReference>
<dbReference type="Ensembl" id="ENSAOCT00000064057.1">
    <property type="protein sequence ID" value="ENSAOCP00000033139.1"/>
    <property type="gene ID" value="ENSAOCG00000001580.2"/>
</dbReference>
<reference evidence="5" key="3">
    <citation type="submission" date="2025-09" db="UniProtKB">
        <authorList>
            <consortium name="Ensembl"/>
        </authorList>
    </citation>
    <scope>IDENTIFICATION</scope>
</reference>
<evidence type="ECO:0000256" key="3">
    <source>
        <dbReference type="SAM" id="Phobius"/>
    </source>
</evidence>
<proteinExistence type="predicted"/>
<dbReference type="Proteomes" id="UP001501940">
    <property type="component" value="Chromosome 7"/>
</dbReference>
<feature type="transmembrane region" description="Helical" evidence="3">
    <location>
        <begin position="136"/>
        <end position="160"/>
    </location>
</feature>
<dbReference type="InterPro" id="IPR039261">
    <property type="entry name" value="FNR_nucleotide-bd"/>
</dbReference>
<protein>
    <recommendedName>
        <fullName evidence="4">FAD-binding FR-type domain-containing protein</fullName>
    </recommendedName>
</protein>